<evidence type="ECO:0000259" key="1">
    <source>
        <dbReference type="Pfam" id="PF13360"/>
    </source>
</evidence>
<evidence type="ECO:0000313" key="3">
    <source>
        <dbReference type="Proteomes" id="UP000011532"/>
    </source>
</evidence>
<comment type="caution">
    <text evidence="2">The sequence shown here is derived from an EMBL/GenBank/DDBJ whole genome shotgun (WGS) entry which is preliminary data.</text>
</comment>
<accession>A0A384L0U7</accession>
<gene>
    <name evidence="2" type="ORF">C498_10596</name>
</gene>
<dbReference type="InterPro" id="IPR018391">
    <property type="entry name" value="PQQ_b-propeller_rpt"/>
</dbReference>
<dbReference type="SUPFAM" id="SSF50998">
    <property type="entry name" value="Quinoprotein alcohol dehydrogenase-like"/>
    <property type="match status" value="2"/>
</dbReference>
<dbReference type="Pfam" id="PF13360">
    <property type="entry name" value="PQQ_2"/>
    <property type="match status" value="2"/>
</dbReference>
<feature type="domain" description="Pyrrolo-quinoline quinone repeat" evidence="1">
    <location>
        <begin position="141"/>
        <end position="235"/>
    </location>
</feature>
<dbReference type="InterPro" id="IPR015943">
    <property type="entry name" value="WD40/YVTN_repeat-like_dom_sf"/>
</dbReference>
<protein>
    <submittedName>
        <fullName evidence="2">PQQ repeat protein</fullName>
    </submittedName>
</protein>
<proteinExistence type="predicted"/>
<name>A0A384L0U7_HALVD</name>
<reference evidence="3" key="1">
    <citation type="submission" date="2012-11" db="EMBL/GenBank/DDBJ databases">
        <authorList>
            <person name="Becker E.A."/>
            <person name="Seitzer P."/>
            <person name="Tritt A."/>
            <person name="Larsen D."/>
            <person name="Yao A."/>
            <person name="Wu D."/>
            <person name="Darling A."/>
            <person name="Eisen J.A."/>
            <person name="Facciotti M.T."/>
        </authorList>
    </citation>
    <scope>NUCLEOTIDE SEQUENCE [LARGE SCALE GENOMIC DNA]</scope>
    <source>
        <strain evidence="3">ATCC 29605 / DSM 3757 / JCM 8879 / NBRC 14742 / NCIMB 2012 / VKM B-1768 / DS2</strain>
    </source>
</reference>
<dbReference type="InterPro" id="IPR006311">
    <property type="entry name" value="TAT_signal"/>
</dbReference>
<feature type="domain" description="Pyrrolo-quinoline quinone repeat" evidence="1">
    <location>
        <begin position="243"/>
        <end position="383"/>
    </location>
</feature>
<dbReference type="Gene3D" id="2.40.128.630">
    <property type="match status" value="2"/>
</dbReference>
<dbReference type="AlphaFoldDB" id="A0A384L0U7"/>
<dbReference type="Proteomes" id="UP000011532">
    <property type="component" value="Unassembled WGS sequence"/>
</dbReference>
<reference evidence="2 3" key="2">
    <citation type="journal article" date="2014" name="PLoS Genet.">
        <title>Phylogenetically driven sequencing of extremely halophilic archaea reveals strategies for static and dynamic osmo-response.</title>
        <authorList>
            <person name="Becker E.A."/>
            <person name="Seitzer P.M."/>
            <person name="Tritt A."/>
            <person name="Larsen D."/>
            <person name="Krusor M."/>
            <person name="Yao A.I."/>
            <person name="Wu D."/>
            <person name="Madern D."/>
            <person name="Eisen J.A."/>
            <person name="Darling A.E."/>
            <person name="Facciotti M.T."/>
        </authorList>
    </citation>
    <scope>NUCLEOTIDE SEQUENCE [LARGE SCALE GENOMIC DNA]</scope>
    <source>
        <strain evidence="3">ATCC 29605 / DSM 3757 / JCM 8879 / NBRC 14742 / NCIMB 2012 / VKM B-1768 / DS2</strain>
    </source>
</reference>
<dbReference type="RefSeq" id="WP_004043306.1">
    <property type="nucleotide sequence ID" value="NC_013966.1"/>
</dbReference>
<dbReference type="PANTHER" id="PTHR34512">
    <property type="entry name" value="CELL SURFACE PROTEIN"/>
    <property type="match status" value="1"/>
</dbReference>
<organism evidence="2 3">
    <name type="scientific">Haloferax volcanii (strain ATCC 29605 / DSM 3757 / JCM 8879 / NBRC 14742 / NCIMB 2012 / VKM B-1768 / DS2)</name>
    <name type="common">Halobacterium volcanii</name>
    <dbReference type="NCBI Taxonomy" id="309800"/>
    <lineage>
        <taxon>Archaea</taxon>
        <taxon>Methanobacteriati</taxon>
        <taxon>Methanobacteriota</taxon>
        <taxon>Stenosarchaea group</taxon>
        <taxon>Halobacteria</taxon>
        <taxon>Halobacteriales</taxon>
        <taxon>Haloferacaceae</taxon>
        <taxon>Haloferax</taxon>
    </lineage>
</organism>
<evidence type="ECO:0000313" key="2">
    <source>
        <dbReference type="EMBL" id="ELY30801.1"/>
    </source>
</evidence>
<dbReference type="Gene3D" id="2.130.10.10">
    <property type="entry name" value="YVTN repeat-like/Quinoprotein amine dehydrogenase"/>
    <property type="match status" value="1"/>
</dbReference>
<dbReference type="PANTHER" id="PTHR34512:SF30">
    <property type="entry name" value="OUTER MEMBRANE PROTEIN ASSEMBLY FACTOR BAMB"/>
    <property type="match status" value="1"/>
</dbReference>
<sequence>MLRGNQQGLNRRQALRILGTSFAIGTAALRTGRPVAARAATEPSWPTFQFDNGRSGYNPHGRRPTGKLTKVWETTDGSFSSSPAVVGELLYHGTAANGLFAYDVADGCIVWNSPTNGRIAPSRPTVANGVVYIGDWEHIFYAFDSATGSELWRYDAGAILNHDSVVSDGVVYFSDANGVIHAISAADGTPIWSLDTGFGITSLAMSDGSIFFGGSNSRISRLDAATGVVEWSHPVPYSPRHIVLVDGIVYVGGWPYLATYDAADGTERWRVYVGTITNSPAISDRLIYLGSTNNQLLAFDRATGEEQWAFSVGDHPIQGIVSSPAVVQNRVYFGGYDRYVYELHARTGKLMWSFDTGTEITGSPAVVNRRLYIGSRLGGMYAFG</sequence>
<dbReference type="InterPro" id="IPR011047">
    <property type="entry name" value="Quinoprotein_ADH-like_sf"/>
</dbReference>
<dbReference type="GeneID" id="31787441"/>
<dbReference type="PROSITE" id="PS51318">
    <property type="entry name" value="TAT"/>
    <property type="match status" value="1"/>
</dbReference>
<dbReference type="OrthoDB" id="145878at2157"/>
<dbReference type="EMBL" id="AOHU01000062">
    <property type="protein sequence ID" value="ELY30801.1"/>
    <property type="molecule type" value="Genomic_DNA"/>
</dbReference>
<dbReference type="SMART" id="SM00564">
    <property type="entry name" value="PQQ"/>
    <property type="match status" value="7"/>
</dbReference>
<dbReference type="InterPro" id="IPR002372">
    <property type="entry name" value="PQQ_rpt_dom"/>
</dbReference>